<dbReference type="AlphaFoldDB" id="A0A0J7YVP5"/>
<feature type="region of interest" description="Disordered" evidence="1">
    <location>
        <begin position="1"/>
        <end position="25"/>
    </location>
</feature>
<reference evidence="2 3" key="1">
    <citation type="journal article" date="2014" name="Nature">
        <title>The genome of the recently domesticated crop plant sugar beet (Beta vulgaris).</title>
        <authorList>
            <person name="Dohm J.C."/>
            <person name="Minoche A.E."/>
            <person name="Holtgrawe D."/>
            <person name="Capella-Gutierrez S."/>
            <person name="Zakrzewski F."/>
            <person name="Tafer H."/>
            <person name="Rupp O."/>
            <person name="Sorensen T.R."/>
            <person name="Stracke R."/>
            <person name="Reinhardt R."/>
            <person name="Goesmann A."/>
            <person name="Kraft T."/>
            <person name="Schulz B."/>
            <person name="Stadler P.F."/>
            <person name="Schmidt T."/>
            <person name="Gabaldon T."/>
            <person name="Lehrach H."/>
            <person name="Weisshaar B."/>
            <person name="Himmelbauer H."/>
        </authorList>
    </citation>
    <scope>NUCLEOTIDE SEQUENCE [LARGE SCALE GENOMIC DNA]</scope>
    <source>
        <tissue evidence="2">Taproot</tissue>
    </source>
</reference>
<name>A0A0J7YVP5_BETVV</name>
<accession>A0A0J7YVP5</accession>
<feature type="non-terminal residue" evidence="2">
    <location>
        <position position="1"/>
    </location>
</feature>
<dbReference type="EMBL" id="KQ106151">
    <property type="protein sequence ID" value="KMS67579.1"/>
    <property type="molecule type" value="Genomic_DNA"/>
</dbReference>
<gene>
    <name evidence="2" type="ORF">BVRB_034190</name>
</gene>
<sequence length="143" mass="16404">AEPRSDQCETAANSHHPLGDSCHRHLAHPASSPVPPIIEILAEHYYPICSACDIIRIVLRLCLIALYRLQQDETADRYVSRESEILGHGKLENVPRIDQNDFLAAERKIRIRLGRRARSAMDHDRLDLHRNPDWVPELFNSVE</sequence>
<dbReference type="Proteomes" id="UP000035740">
    <property type="component" value="Unassembled WGS sequence"/>
</dbReference>
<keyword evidence="3" id="KW-1185">Reference proteome</keyword>
<proteinExistence type="predicted"/>
<evidence type="ECO:0000313" key="3">
    <source>
        <dbReference type="Proteomes" id="UP000035740"/>
    </source>
</evidence>
<evidence type="ECO:0000256" key="1">
    <source>
        <dbReference type="SAM" id="MobiDB-lite"/>
    </source>
</evidence>
<dbReference type="Gramene" id="KMS67579">
    <property type="protein sequence ID" value="KMS67579"/>
    <property type="gene ID" value="BVRB_034190"/>
</dbReference>
<evidence type="ECO:0000313" key="2">
    <source>
        <dbReference type="EMBL" id="KMS67579.1"/>
    </source>
</evidence>
<protein>
    <submittedName>
        <fullName evidence="2">Uncharacterized protein</fullName>
    </submittedName>
</protein>
<organism evidence="2 3">
    <name type="scientific">Beta vulgaris subsp. vulgaris</name>
    <name type="common">Beet</name>
    <dbReference type="NCBI Taxonomy" id="3555"/>
    <lineage>
        <taxon>Eukaryota</taxon>
        <taxon>Viridiplantae</taxon>
        <taxon>Streptophyta</taxon>
        <taxon>Embryophyta</taxon>
        <taxon>Tracheophyta</taxon>
        <taxon>Spermatophyta</taxon>
        <taxon>Magnoliopsida</taxon>
        <taxon>eudicotyledons</taxon>
        <taxon>Gunneridae</taxon>
        <taxon>Pentapetalae</taxon>
        <taxon>Caryophyllales</taxon>
        <taxon>Chenopodiaceae</taxon>
        <taxon>Betoideae</taxon>
        <taxon>Beta</taxon>
    </lineage>
</organism>